<evidence type="ECO:0000256" key="1">
    <source>
        <dbReference type="SAM" id="MobiDB-lite"/>
    </source>
</evidence>
<feature type="region of interest" description="Disordered" evidence="1">
    <location>
        <begin position="67"/>
        <end position="96"/>
    </location>
</feature>
<feature type="non-terminal residue" evidence="2">
    <location>
        <position position="1"/>
    </location>
</feature>
<protein>
    <submittedName>
        <fullName evidence="2">Uncharacterized protein</fullName>
    </submittedName>
</protein>
<name>A0A821BQH2_9BILA</name>
<organism evidence="2 3">
    <name type="scientific">Rotaria magnacalcarata</name>
    <dbReference type="NCBI Taxonomy" id="392030"/>
    <lineage>
        <taxon>Eukaryota</taxon>
        <taxon>Metazoa</taxon>
        <taxon>Spiralia</taxon>
        <taxon>Gnathifera</taxon>
        <taxon>Rotifera</taxon>
        <taxon>Eurotatoria</taxon>
        <taxon>Bdelloidea</taxon>
        <taxon>Philodinida</taxon>
        <taxon>Philodinidae</taxon>
        <taxon>Rotaria</taxon>
    </lineage>
</organism>
<feature type="region of interest" description="Disordered" evidence="1">
    <location>
        <begin position="1"/>
        <end position="25"/>
    </location>
</feature>
<accession>A0A821BQH2</accession>
<dbReference type="EMBL" id="CAJOBG010070316">
    <property type="protein sequence ID" value="CAF4591362.1"/>
    <property type="molecule type" value="Genomic_DNA"/>
</dbReference>
<evidence type="ECO:0000313" key="2">
    <source>
        <dbReference type="EMBL" id="CAF4591362.1"/>
    </source>
</evidence>
<evidence type="ECO:0000313" key="3">
    <source>
        <dbReference type="Proteomes" id="UP000663866"/>
    </source>
</evidence>
<dbReference type="AlphaFoldDB" id="A0A821BQH2"/>
<comment type="caution">
    <text evidence="2">The sequence shown here is derived from an EMBL/GenBank/DDBJ whole genome shotgun (WGS) entry which is preliminary data.</text>
</comment>
<reference evidence="2" key="1">
    <citation type="submission" date="2021-02" db="EMBL/GenBank/DDBJ databases">
        <authorList>
            <person name="Nowell W R."/>
        </authorList>
    </citation>
    <scope>NUCLEOTIDE SEQUENCE</scope>
</reference>
<dbReference type="Proteomes" id="UP000663866">
    <property type="component" value="Unassembled WGS sequence"/>
</dbReference>
<keyword evidence="3" id="KW-1185">Reference proteome</keyword>
<proteinExistence type="predicted"/>
<sequence length="121" mass="14429">RRQQRRAHQQVLHQRQRLPPAPLPRQLQPLQPVVLQQLQRQHEPLLLLQPVLLLAQPPHQLVLKQQVPHPLRRQQRQAHQQVLHQRQHLPPAPLPRQLQPVQPVVLQQLQRQHEPLLLLQQ</sequence>
<gene>
    <name evidence="2" type="ORF">OVN521_LOCUS44801</name>
</gene>
<feature type="non-terminal residue" evidence="2">
    <location>
        <position position="121"/>
    </location>
</feature>